<evidence type="ECO:0000313" key="1">
    <source>
        <dbReference type="EMBL" id="KAF2469579.1"/>
    </source>
</evidence>
<gene>
    <name evidence="1" type="ORF">BDR25DRAFT_356311</name>
</gene>
<protein>
    <submittedName>
        <fullName evidence="1">Uncharacterized protein</fullName>
    </submittedName>
</protein>
<comment type="caution">
    <text evidence="1">The sequence shown here is derived from an EMBL/GenBank/DDBJ whole genome shotgun (WGS) entry which is preliminary data.</text>
</comment>
<evidence type="ECO:0000313" key="2">
    <source>
        <dbReference type="Proteomes" id="UP000799755"/>
    </source>
</evidence>
<dbReference type="Proteomes" id="UP000799755">
    <property type="component" value="Unassembled WGS sequence"/>
</dbReference>
<keyword evidence="2" id="KW-1185">Reference proteome</keyword>
<sequence>MYSTPELATIKSIKSGLNLINLIDLIDRLRSESTAVYLVDGLQVFGRDGVTTRFQTYRRNEFERWIIKSPVPEESLAALIKSDRLPAGPVRAFFGGGSGVLTGEAAQGGSRLASLCIRGRGSRAASYYIHYSRTLKDPVSPSKPKILGIQSIKSSYQVDLIVANSIQRDELLPFSSKDDHEMIPSFSSLSAKARHRSSNCIIITGSPQRKPLL</sequence>
<dbReference type="EMBL" id="MU003511">
    <property type="protein sequence ID" value="KAF2469579.1"/>
    <property type="molecule type" value="Genomic_DNA"/>
</dbReference>
<accession>A0ACB6QRD5</accession>
<name>A0ACB6QRD5_9PLEO</name>
<proteinExistence type="predicted"/>
<organism evidence="1 2">
    <name type="scientific">Lindgomyces ingoldianus</name>
    <dbReference type="NCBI Taxonomy" id="673940"/>
    <lineage>
        <taxon>Eukaryota</taxon>
        <taxon>Fungi</taxon>
        <taxon>Dikarya</taxon>
        <taxon>Ascomycota</taxon>
        <taxon>Pezizomycotina</taxon>
        <taxon>Dothideomycetes</taxon>
        <taxon>Pleosporomycetidae</taxon>
        <taxon>Pleosporales</taxon>
        <taxon>Lindgomycetaceae</taxon>
        <taxon>Lindgomyces</taxon>
    </lineage>
</organism>
<reference evidence="1" key="1">
    <citation type="journal article" date="2020" name="Stud. Mycol.">
        <title>101 Dothideomycetes genomes: a test case for predicting lifestyles and emergence of pathogens.</title>
        <authorList>
            <person name="Haridas S."/>
            <person name="Albert R."/>
            <person name="Binder M."/>
            <person name="Bloem J."/>
            <person name="Labutti K."/>
            <person name="Salamov A."/>
            <person name="Andreopoulos B."/>
            <person name="Baker S."/>
            <person name="Barry K."/>
            <person name="Bills G."/>
            <person name="Bluhm B."/>
            <person name="Cannon C."/>
            <person name="Castanera R."/>
            <person name="Culley D."/>
            <person name="Daum C."/>
            <person name="Ezra D."/>
            <person name="Gonzalez J."/>
            <person name="Henrissat B."/>
            <person name="Kuo A."/>
            <person name="Liang C."/>
            <person name="Lipzen A."/>
            <person name="Lutzoni F."/>
            <person name="Magnuson J."/>
            <person name="Mondo S."/>
            <person name="Nolan M."/>
            <person name="Ohm R."/>
            <person name="Pangilinan J."/>
            <person name="Park H.-J."/>
            <person name="Ramirez L."/>
            <person name="Alfaro M."/>
            <person name="Sun H."/>
            <person name="Tritt A."/>
            <person name="Yoshinaga Y."/>
            <person name="Zwiers L.-H."/>
            <person name="Turgeon B."/>
            <person name="Goodwin S."/>
            <person name="Spatafora J."/>
            <person name="Crous P."/>
            <person name="Grigoriev I."/>
        </authorList>
    </citation>
    <scope>NUCLEOTIDE SEQUENCE</scope>
    <source>
        <strain evidence="1">ATCC 200398</strain>
    </source>
</reference>